<organism evidence="1">
    <name type="scientific">freshwater metagenome</name>
    <dbReference type="NCBI Taxonomy" id="449393"/>
    <lineage>
        <taxon>unclassified sequences</taxon>
        <taxon>metagenomes</taxon>
        <taxon>ecological metagenomes</taxon>
    </lineage>
</organism>
<dbReference type="AlphaFoldDB" id="A0A6J7CS12"/>
<name>A0A6J7CS12_9ZZZZ</name>
<proteinExistence type="predicted"/>
<reference evidence="1" key="1">
    <citation type="submission" date="2020-05" db="EMBL/GenBank/DDBJ databases">
        <authorList>
            <person name="Chiriac C."/>
            <person name="Salcher M."/>
            <person name="Ghai R."/>
            <person name="Kavagutti S V."/>
        </authorList>
    </citation>
    <scope>NUCLEOTIDE SEQUENCE</scope>
</reference>
<dbReference type="EMBL" id="CAFBLN010000003">
    <property type="protein sequence ID" value="CAB4859614.1"/>
    <property type="molecule type" value="Genomic_DNA"/>
</dbReference>
<gene>
    <name evidence="1" type="ORF">UFOPK3381_00173</name>
</gene>
<evidence type="ECO:0000313" key="1">
    <source>
        <dbReference type="EMBL" id="CAB4859614.1"/>
    </source>
</evidence>
<protein>
    <submittedName>
        <fullName evidence="1">Unannotated protein</fullName>
    </submittedName>
</protein>
<accession>A0A6J7CS12</accession>
<sequence length="102" mass="11656">MFATTSYFPMLIFNVILKTARFLCWQNAVNKSLNQAKLLAPFTGVWPLTRGSQHVAKVSRVVCRQTISIKFRREFTDIAWSIDVSQLALRVSKETCVGYLQV</sequence>